<gene>
    <name evidence="3" type="ORF">P154DRAFT_417201</name>
</gene>
<dbReference type="OrthoDB" id="20872at2759"/>
<organism evidence="3 4">
    <name type="scientific">Amniculicola lignicola CBS 123094</name>
    <dbReference type="NCBI Taxonomy" id="1392246"/>
    <lineage>
        <taxon>Eukaryota</taxon>
        <taxon>Fungi</taxon>
        <taxon>Dikarya</taxon>
        <taxon>Ascomycota</taxon>
        <taxon>Pezizomycotina</taxon>
        <taxon>Dothideomycetes</taxon>
        <taxon>Pleosporomycetidae</taxon>
        <taxon>Pleosporales</taxon>
        <taxon>Amniculicolaceae</taxon>
        <taxon>Amniculicola</taxon>
    </lineage>
</organism>
<reference evidence="3" key="1">
    <citation type="journal article" date="2020" name="Stud. Mycol.">
        <title>101 Dothideomycetes genomes: a test case for predicting lifestyles and emergence of pathogens.</title>
        <authorList>
            <person name="Haridas S."/>
            <person name="Albert R."/>
            <person name="Binder M."/>
            <person name="Bloem J."/>
            <person name="Labutti K."/>
            <person name="Salamov A."/>
            <person name="Andreopoulos B."/>
            <person name="Baker S."/>
            <person name="Barry K."/>
            <person name="Bills G."/>
            <person name="Bluhm B."/>
            <person name="Cannon C."/>
            <person name="Castanera R."/>
            <person name="Culley D."/>
            <person name="Daum C."/>
            <person name="Ezra D."/>
            <person name="Gonzalez J."/>
            <person name="Henrissat B."/>
            <person name="Kuo A."/>
            <person name="Liang C."/>
            <person name="Lipzen A."/>
            <person name="Lutzoni F."/>
            <person name="Magnuson J."/>
            <person name="Mondo S."/>
            <person name="Nolan M."/>
            <person name="Ohm R."/>
            <person name="Pangilinan J."/>
            <person name="Park H.-J."/>
            <person name="Ramirez L."/>
            <person name="Alfaro M."/>
            <person name="Sun H."/>
            <person name="Tritt A."/>
            <person name="Yoshinaga Y."/>
            <person name="Zwiers L.-H."/>
            <person name="Turgeon B."/>
            <person name="Goodwin S."/>
            <person name="Spatafora J."/>
            <person name="Crous P."/>
            <person name="Grigoriev I."/>
        </authorList>
    </citation>
    <scope>NUCLEOTIDE SEQUENCE</scope>
    <source>
        <strain evidence="3">CBS 123094</strain>
    </source>
</reference>
<keyword evidence="4" id="KW-1185">Reference proteome</keyword>
<evidence type="ECO:0000313" key="3">
    <source>
        <dbReference type="EMBL" id="KAF1994704.1"/>
    </source>
</evidence>
<feature type="non-terminal residue" evidence="3">
    <location>
        <position position="239"/>
    </location>
</feature>
<proteinExistence type="predicted"/>
<dbReference type="Pfam" id="PF26640">
    <property type="entry name" value="DUF8212"/>
    <property type="match status" value="1"/>
</dbReference>
<name>A0A6A5W099_9PLEO</name>
<dbReference type="PANTHER" id="PTHR10622:SF10">
    <property type="entry name" value="HET DOMAIN-CONTAINING PROTEIN"/>
    <property type="match status" value="1"/>
</dbReference>
<evidence type="ECO:0000259" key="1">
    <source>
        <dbReference type="Pfam" id="PF06985"/>
    </source>
</evidence>
<dbReference type="InterPro" id="IPR058525">
    <property type="entry name" value="DUF8212"/>
</dbReference>
<dbReference type="EMBL" id="ML977653">
    <property type="protein sequence ID" value="KAF1994704.1"/>
    <property type="molecule type" value="Genomic_DNA"/>
</dbReference>
<dbReference type="AlphaFoldDB" id="A0A6A5W099"/>
<dbReference type="Proteomes" id="UP000799779">
    <property type="component" value="Unassembled WGS sequence"/>
</dbReference>
<dbReference type="InterPro" id="IPR010730">
    <property type="entry name" value="HET"/>
</dbReference>
<feature type="domain" description="Heterokaryon incompatibility" evidence="1">
    <location>
        <begin position="22"/>
        <end position="109"/>
    </location>
</feature>
<accession>A0A6A5W099</accession>
<sequence>MRLLSTKTLELQEFSQDRVPNYATLSHRWREEEVSFQSLEQKTWRASKGGIKLLKCCERAREDGYDWVWIDTCCIDKTSSAELSEAINSMYTWYSKSSICYAYLEDIESSDTTNLKNSEWFSRGWTLQELIAPRRVIFLDNRWKEFGTKTSLATYISPVTGIPLDILLGKSPLFTTIAQRMSWASKRQTTREEDIAYCLMGLFDIHMPPIYGEGSETAFLRLQEEILRRNSDQTLFLWS</sequence>
<evidence type="ECO:0000313" key="4">
    <source>
        <dbReference type="Proteomes" id="UP000799779"/>
    </source>
</evidence>
<evidence type="ECO:0000259" key="2">
    <source>
        <dbReference type="Pfam" id="PF26640"/>
    </source>
</evidence>
<dbReference type="PANTHER" id="PTHR10622">
    <property type="entry name" value="HET DOMAIN-CONTAINING PROTEIN"/>
    <property type="match status" value="1"/>
</dbReference>
<dbReference type="Pfam" id="PF06985">
    <property type="entry name" value="HET"/>
    <property type="match status" value="1"/>
</dbReference>
<protein>
    <submittedName>
        <fullName evidence="3">HET-domain-containing protein</fullName>
    </submittedName>
</protein>
<feature type="domain" description="DUF8212" evidence="2">
    <location>
        <begin position="218"/>
        <end position="238"/>
    </location>
</feature>